<dbReference type="AlphaFoldDB" id="A0A7M4DFU5"/>
<dbReference type="Gene3D" id="3.20.20.70">
    <property type="entry name" value="Aldolase class I"/>
    <property type="match status" value="1"/>
</dbReference>
<evidence type="ECO:0000256" key="1">
    <source>
        <dbReference type="ARBA" id="ARBA00001255"/>
    </source>
</evidence>
<evidence type="ECO:0000259" key="7">
    <source>
        <dbReference type="Pfam" id="PF16875"/>
    </source>
</evidence>
<keyword evidence="9" id="KW-1185">Reference proteome</keyword>
<dbReference type="PANTHER" id="PTHR43053:SF3">
    <property type="entry name" value="ALPHA-GALACTOSIDASE C-RELATED"/>
    <property type="match status" value="1"/>
</dbReference>
<comment type="caution">
    <text evidence="8">The sequence shown here is derived from an EMBL/GenBank/DDBJ whole genome shotgun (WGS) entry which is preliminary data.</text>
</comment>
<keyword evidence="4 8" id="KW-0326">Glycosidase</keyword>
<name>A0A7M4DFU5_9MICO</name>
<dbReference type="EC" id="3.2.1.22" evidence="2"/>
<accession>A0A7M4DFU5</accession>
<dbReference type="PANTHER" id="PTHR43053">
    <property type="entry name" value="GLYCOSIDASE FAMILY 31"/>
    <property type="match status" value="1"/>
</dbReference>
<comment type="catalytic activity">
    <reaction evidence="1">
        <text>Hydrolysis of terminal, non-reducing alpha-D-galactose residues in alpha-D-galactosides, including galactose oligosaccharides, galactomannans and galactolipids.</text>
        <dbReference type="EC" id="3.2.1.22"/>
    </reaction>
</comment>
<dbReference type="InterPro" id="IPR050985">
    <property type="entry name" value="Alpha-glycosidase_related"/>
</dbReference>
<dbReference type="SUPFAM" id="SSF51445">
    <property type="entry name" value="(Trans)glycosidases"/>
    <property type="match status" value="1"/>
</dbReference>
<dbReference type="InterPro" id="IPR038417">
    <property type="entry name" value="Alpga-gal_N_sf"/>
</dbReference>
<evidence type="ECO:0000259" key="6">
    <source>
        <dbReference type="Pfam" id="PF16874"/>
    </source>
</evidence>
<evidence type="ECO:0000256" key="3">
    <source>
        <dbReference type="ARBA" id="ARBA00022801"/>
    </source>
</evidence>
<feature type="region of interest" description="Disordered" evidence="5">
    <location>
        <begin position="174"/>
        <end position="195"/>
    </location>
</feature>
<evidence type="ECO:0000313" key="9">
    <source>
        <dbReference type="Proteomes" id="UP000419743"/>
    </source>
</evidence>
<evidence type="ECO:0000256" key="2">
    <source>
        <dbReference type="ARBA" id="ARBA00012755"/>
    </source>
</evidence>
<gene>
    <name evidence="8" type="primary">rafA_1</name>
    <name evidence="8" type="ORF">HALOF300_00989</name>
</gene>
<dbReference type="InterPro" id="IPR017853">
    <property type="entry name" value="GH"/>
</dbReference>
<dbReference type="Pfam" id="PF02065">
    <property type="entry name" value="Melibiase"/>
    <property type="match status" value="1"/>
</dbReference>
<dbReference type="FunFam" id="3.20.20.70:FF:000118">
    <property type="entry name" value="Alpha-galactosidase"/>
    <property type="match status" value="1"/>
</dbReference>
<reference evidence="8 9" key="1">
    <citation type="submission" date="2019-11" db="EMBL/GenBank/DDBJ databases">
        <authorList>
            <person name="Criscuolo A."/>
        </authorList>
    </citation>
    <scope>NUCLEOTIDE SEQUENCE [LARGE SCALE GENOMIC DNA]</scope>
    <source>
        <strain evidence="8">CIP111667</strain>
    </source>
</reference>
<dbReference type="InterPro" id="IPR031704">
    <property type="entry name" value="Glyco_hydro_36_N"/>
</dbReference>
<proteinExistence type="predicted"/>
<dbReference type="InterPro" id="IPR000111">
    <property type="entry name" value="Glyco_hydro_27/36_CS"/>
</dbReference>
<feature type="domain" description="Glycosyl hydrolase family 36 N-terminal" evidence="7">
    <location>
        <begin position="25"/>
        <end position="254"/>
    </location>
</feature>
<dbReference type="RefSeq" id="WP_156739823.1">
    <property type="nucleotide sequence ID" value="NZ_CACRYJ010000016.1"/>
</dbReference>
<organism evidence="8 9">
    <name type="scientific">Occultella aeris</name>
    <dbReference type="NCBI Taxonomy" id="2761496"/>
    <lineage>
        <taxon>Bacteria</taxon>
        <taxon>Bacillati</taxon>
        <taxon>Actinomycetota</taxon>
        <taxon>Actinomycetes</taxon>
        <taxon>Micrococcales</taxon>
        <taxon>Ruaniaceae</taxon>
        <taxon>Occultella</taxon>
    </lineage>
</organism>
<dbReference type="PRINTS" id="PR00743">
    <property type="entry name" value="GLHYDRLASE36"/>
</dbReference>
<dbReference type="GO" id="GO:0004557">
    <property type="term" value="F:alpha-galactosidase activity"/>
    <property type="evidence" value="ECO:0007669"/>
    <property type="project" value="UniProtKB-EC"/>
</dbReference>
<evidence type="ECO:0000256" key="5">
    <source>
        <dbReference type="SAM" id="MobiDB-lite"/>
    </source>
</evidence>
<dbReference type="Pfam" id="PF16875">
    <property type="entry name" value="Glyco_hydro_36N"/>
    <property type="match status" value="1"/>
</dbReference>
<dbReference type="Gene3D" id="2.70.98.60">
    <property type="entry name" value="alpha-galactosidase from lactobacil brevis"/>
    <property type="match status" value="1"/>
</dbReference>
<protein>
    <recommendedName>
        <fullName evidence="2">alpha-galactosidase</fullName>
        <ecNumber evidence="2">3.2.1.22</ecNumber>
    </recommendedName>
</protein>
<dbReference type="PROSITE" id="PS00512">
    <property type="entry name" value="ALPHA_GALACTOSIDASE"/>
    <property type="match status" value="1"/>
</dbReference>
<dbReference type="CDD" id="cd14791">
    <property type="entry name" value="GH36"/>
    <property type="match status" value="1"/>
</dbReference>
<dbReference type="EMBL" id="CACRYJ010000016">
    <property type="protein sequence ID" value="VZO35788.1"/>
    <property type="molecule type" value="Genomic_DNA"/>
</dbReference>
<dbReference type="InterPro" id="IPR013785">
    <property type="entry name" value="Aldolase_TIM"/>
</dbReference>
<evidence type="ECO:0000313" key="8">
    <source>
        <dbReference type="EMBL" id="VZO35788.1"/>
    </source>
</evidence>
<dbReference type="InterPro" id="IPR013780">
    <property type="entry name" value="Glyco_hydro_b"/>
</dbReference>
<dbReference type="InterPro" id="IPR002252">
    <property type="entry name" value="Glyco_hydro_36"/>
</dbReference>
<evidence type="ECO:0000256" key="4">
    <source>
        <dbReference type="ARBA" id="ARBA00023295"/>
    </source>
</evidence>
<dbReference type="GO" id="GO:0016052">
    <property type="term" value="P:carbohydrate catabolic process"/>
    <property type="evidence" value="ECO:0007669"/>
    <property type="project" value="InterPro"/>
</dbReference>
<sequence>MSEPVLHHLRAGGVSLVLRTISDRLPEVLHWGADLGDVPGAALADLDLASRPQQVTDQTNDPVQVSLLPELSAGWLGTPGLSGHFAGARSSHRFTVTGARFDAARAELEASDASGLGLAVVVELTPQGLVRQRATVTNHAVGPYTLDAAHLTLPVPARATEVLDLTGHHLRERSPQRAPWQVGVRSHDSRRGRTGLSSTTLMIAGEAGFSFGGGEVWGVHTAWSGNHRMYAEHHNDGRKLLGGGELLLPGEIVLAQGDDYTTPWLYYSYGVGLDELSARFHQWLRARPGRATRPRPVTLNTWEAVYFDQRLEKLTELADVGAAVGVERFVLDDGWFGSRRDDTSGLGDWEVSADVWPDGLGPLIERVRGAGMEFGLWVEPEMINVDSDLARAHPDWILAPVGRLPMEFRSQQVLNLTIPEAFAHIRGRLIALLDTYDIAYLKWDHNRDLIEACDPVTGKSLVHAQTAAFYRLVDDLKSAHPEVEIESCASGGGRVDLEVLERTDRVWASDCIDPLERQHIQRWTGLLLPPELVGAHVASPTSHSTGRTHDLSFRAVTAMFGHFGLEWDLTAASEVDRAEVAEWIAAHKGYRELLHTGRTVRVDEPDPSRFVHGIVAPDRRRGLFAGVMLATSVHQPTPPVTLAGLDEELTYEVTLVGVGTGDGGGWGRPLPWAERGVRLSGRMLHRVGLVLPRLNPEHAVLLEVRAS</sequence>
<dbReference type="InterPro" id="IPR031705">
    <property type="entry name" value="Glyco_hydro_36_C"/>
</dbReference>
<dbReference type="Proteomes" id="UP000419743">
    <property type="component" value="Unassembled WGS sequence"/>
</dbReference>
<dbReference type="Pfam" id="PF16874">
    <property type="entry name" value="Glyco_hydro_36C"/>
    <property type="match status" value="1"/>
</dbReference>
<feature type="domain" description="Glycosyl hydrolase family 36 C-terminal" evidence="6">
    <location>
        <begin position="614"/>
        <end position="694"/>
    </location>
</feature>
<dbReference type="Gene3D" id="2.60.40.1180">
    <property type="entry name" value="Golgi alpha-mannosidase II"/>
    <property type="match status" value="1"/>
</dbReference>
<keyword evidence="3 8" id="KW-0378">Hydrolase</keyword>